<evidence type="ECO:0000313" key="1">
    <source>
        <dbReference type="EMBL" id="RAL11742.1"/>
    </source>
</evidence>
<organism evidence="1 2">
    <name type="scientific">Aspergillus homomorphus (strain CBS 101889)</name>
    <dbReference type="NCBI Taxonomy" id="1450537"/>
    <lineage>
        <taxon>Eukaryota</taxon>
        <taxon>Fungi</taxon>
        <taxon>Dikarya</taxon>
        <taxon>Ascomycota</taxon>
        <taxon>Pezizomycotina</taxon>
        <taxon>Eurotiomycetes</taxon>
        <taxon>Eurotiomycetidae</taxon>
        <taxon>Eurotiales</taxon>
        <taxon>Aspergillaceae</taxon>
        <taxon>Aspergillus</taxon>
        <taxon>Aspergillus subgen. Circumdati</taxon>
    </lineage>
</organism>
<dbReference type="VEuPathDB" id="FungiDB:BO97DRAFT_406085"/>
<dbReference type="AlphaFoldDB" id="A0A395HUX9"/>
<dbReference type="RefSeq" id="XP_025550896.1">
    <property type="nucleotide sequence ID" value="XM_025695339.1"/>
</dbReference>
<accession>A0A395HUX9</accession>
<dbReference type="GeneID" id="37199628"/>
<reference evidence="1 2" key="1">
    <citation type="submission" date="2018-02" db="EMBL/GenBank/DDBJ databases">
        <title>The genomes of Aspergillus section Nigri reveals drivers in fungal speciation.</title>
        <authorList>
            <consortium name="DOE Joint Genome Institute"/>
            <person name="Vesth T.C."/>
            <person name="Nybo J."/>
            <person name="Theobald S."/>
            <person name="Brandl J."/>
            <person name="Frisvad J.C."/>
            <person name="Nielsen K.F."/>
            <person name="Lyhne E.K."/>
            <person name="Kogle M.E."/>
            <person name="Kuo A."/>
            <person name="Riley R."/>
            <person name="Clum A."/>
            <person name="Nolan M."/>
            <person name="Lipzen A."/>
            <person name="Salamov A."/>
            <person name="Henrissat B."/>
            <person name="Wiebenga A."/>
            <person name="De vries R.P."/>
            <person name="Grigoriev I.V."/>
            <person name="Mortensen U.H."/>
            <person name="Andersen M.R."/>
            <person name="Baker S.E."/>
        </authorList>
    </citation>
    <scope>NUCLEOTIDE SEQUENCE [LARGE SCALE GENOMIC DNA]</scope>
    <source>
        <strain evidence="1 2">CBS 101889</strain>
    </source>
</reference>
<sequence>MTPATDRTCPVRSDLNTVDVLRQHQKALQHKLSCTNGTKKFVRAYALNQHSHVVHKPTEGPPAALEVAMTSLALAPPLPFPSHNNLRHLL</sequence>
<evidence type="ECO:0000313" key="2">
    <source>
        <dbReference type="Proteomes" id="UP000248961"/>
    </source>
</evidence>
<dbReference type="Proteomes" id="UP000248961">
    <property type="component" value="Unassembled WGS sequence"/>
</dbReference>
<dbReference type="EMBL" id="KZ824287">
    <property type="protein sequence ID" value="RAL11742.1"/>
    <property type="molecule type" value="Genomic_DNA"/>
</dbReference>
<keyword evidence="2" id="KW-1185">Reference proteome</keyword>
<protein>
    <submittedName>
        <fullName evidence="1">Uncharacterized protein</fullName>
    </submittedName>
</protein>
<name>A0A395HUX9_ASPHC</name>
<proteinExistence type="predicted"/>
<gene>
    <name evidence="1" type="ORF">BO97DRAFT_406085</name>
</gene>